<evidence type="ECO:0000256" key="5">
    <source>
        <dbReference type="ARBA" id="ARBA00022801"/>
    </source>
</evidence>
<dbReference type="Pfam" id="PF00450">
    <property type="entry name" value="Peptidase_S10"/>
    <property type="match status" value="2"/>
</dbReference>
<dbReference type="EMBL" id="LWDX02050249">
    <property type="protein sequence ID" value="OEL20582.1"/>
    <property type="molecule type" value="Genomic_DNA"/>
</dbReference>
<dbReference type="SUPFAM" id="SSF53474">
    <property type="entry name" value="alpha/beta-Hydrolases"/>
    <property type="match status" value="1"/>
</dbReference>
<dbReference type="GO" id="GO:0004185">
    <property type="term" value="F:serine-type carboxypeptidase activity"/>
    <property type="evidence" value="ECO:0007669"/>
    <property type="project" value="UniProtKB-UniRule"/>
</dbReference>
<keyword evidence="4" id="KW-0732">Signal</keyword>
<dbReference type="PANTHER" id="PTHR11802:SF258">
    <property type="entry name" value="CARBOXYPEPTIDASE"/>
    <property type="match status" value="1"/>
</dbReference>
<keyword evidence="10" id="KW-1185">Reference proteome</keyword>
<dbReference type="Gene3D" id="3.40.50.11320">
    <property type="match status" value="1"/>
</dbReference>
<dbReference type="EC" id="3.4.16.-" evidence="8"/>
<dbReference type="InterPro" id="IPR029058">
    <property type="entry name" value="AB_hydrolase_fold"/>
</dbReference>
<keyword evidence="3 8" id="KW-0645">Protease</keyword>
<gene>
    <name evidence="9" type="ORF">BAE44_0018401</name>
</gene>
<dbReference type="GO" id="GO:0006508">
    <property type="term" value="P:proteolysis"/>
    <property type="evidence" value="ECO:0007669"/>
    <property type="project" value="UniProtKB-KW"/>
</dbReference>
<evidence type="ECO:0000313" key="9">
    <source>
        <dbReference type="EMBL" id="OEL20582.1"/>
    </source>
</evidence>
<keyword evidence="2 8" id="KW-0121">Carboxypeptidase</keyword>
<feature type="non-terminal residue" evidence="9">
    <location>
        <position position="1"/>
    </location>
</feature>
<dbReference type="Proteomes" id="UP000095767">
    <property type="component" value="Unassembled WGS sequence"/>
</dbReference>
<evidence type="ECO:0000256" key="2">
    <source>
        <dbReference type="ARBA" id="ARBA00022645"/>
    </source>
</evidence>
<proteinExistence type="inferred from homology"/>
<dbReference type="InterPro" id="IPR033124">
    <property type="entry name" value="Ser_caboxypep_his_AS"/>
</dbReference>
<protein>
    <recommendedName>
        <fullName evidence="8">Carboxypeptidase</fullName>
        <ecNumber evidence="8">3.4.16.-</ecNumber>
    </recommendedName>
</protein>
<accession>A0A1E5V5Z7</accession>
<sequence>LVNWFERSPQSKGHDFYIAGESYAGHYVPQLADKIVEMNSKIDRNRHIINLKGIMVHNRGMVEYAWNHAIISDELYAALGKDCNFSDDVTESDFSHLSSAATHEWSDTCNSAMEAFDRAAYDIIDGYHVKALHANATGRIPYRWAPCNRNLSESWQDSPASTLPVIKRMVDAGLRVWVYSGDTDARVSVTSTRYALRKLRLPTVRQWREWYTSDQVGGYTVADDGLTFATVRGAGHMVPRFTPVQARQLFAHFLAGEELSPTPVAATSA</sequence>
<evidence type="ECO:0000256" key="1">
    <source>
        <dbReference type="ARBA" id="ARBA00009431"/>
    </source>
</evidence>
<evidence type="ECO:0000256" key="8">
    <source>
        <dbReference type="RuleBase" id="RU361156"/>
    </source>
</evidence>
<dbReference type="OrthoDB" id="443318at2759"/>
<organism evidence="9 10">
    <name type="scientific">Dichanthelium oligosanthes</name>
    <dbReference type="NCBI Taxonomy" id="888268"/>
    <lineage>
        <taxon>Eukaryota</taxon>
        <taxon>Viridiplantae</taxon>
        <taxon>Streptophyta</taxon>
        <taxon>Embryophyta</taxon>
        <taxon>Tracheophyta</taxon>
        <taxon>Spermatophyta</taxon>
        <taxon>Magnoliopsida</taxon>
        <taxon>Liliopsida</taxon>
        <taxon>Poales</taxon>
        <taxon>Poaceae</taxon>
        <taxon>PACMAD clade</taxon>
        <taxon>Panicoideae</taxon>
        <taxon>Panicodae</taxon>
        <taxon>Paniceae</taxon>
        <taxon>Dichantheliinae</taxon>
        <taxon>Dichanthelium</taxon>
    </lineage>
</organism>
<name>A0A1E5V5Z7_9POAL</name>
<dbReference type="PROSITE" id="PS00131">
    <property type="entry name" value="CARBOXYPEPT_SER_SER"/>
    <property type="match status" value="1"/>
</dbReference>
<keyword evidence="5 8" id="KW-0378">Hydrolase</keyword>
<evidence type="ECO:0000256" key="4">
    <source>
        <dbReference type="ARBA" id="ARBA00022729"/>
    </source>
</evidence>
<dbReference type="PANTHER" id="PTHR11802">
    <property type="entry name" value="SERINE PROTEASE FAMILY S10 SERINE CARBOXYPEPTIDASE"/>
    <property type="match status" value="1"/>
</dbReference>
<dbReference type="AlphaFoldDB" id="A0A1E5V5Z7"/>
<dbReference type="FunFam" id="3.40.50.11320:FF:000001">
    <property type="entry name" value="Carboxypeptidase"/>
    <property type="match status" value="1"/>
</dbReference>
<dbReference type="PRINTS" id="PR00724">
    <property type="entry name" value="CRBOXYPTASEC"/>
</dbReference>
<dbReference type="Gene3D" id="3.40.50.1820">
    <property type="entry name" value="alpha/beta hydrolase"/>
    <property type="match status" value="1"/>
</dbReference>
<dbReference type="GO" id="GO:0005773">
    <property type="term" value="C:vacuole"/>
    <property type="evidence" value="ECO:0007669"/>
    <property type="project" value="TreeGrafter"/>
</dbReference>
<dbReference type="PROSITE" id="PS00560">
    <property type="entry name" value="CARBOXYPEPT_SER_HIS"/>
    <property type="match status" value="1"/>
</dbReference>
<dbReference type="InterPro" id="IPR001563">
    <property type="entry name" value="Peptidase_S10"/>
</dbReference>
<reference evidence="9 10" key="1">
    <citation type="submission" date="2016-09" db="EMBL/GenBank/DDBJ databases">
        <title>The draft genome of Dichanthelium oligosanthes: A C3 panicoid grass species.</title>
        <authorList>
            <person name="Studer A.J."/>
            <person name="Schnable J.C."/>
            <person name="Brutnell T.P."/>
        </authorList>
    </citation>
    <scope>NUCLEOTIDE SEQUENCE [LARGE SCALE GENOMIC DNA]</scope>
    <source>
        <strain evidence="10">cv. Kellogg 1175</strain>
        <tissue evidence="9">Leaf</tissue>
    </source>
</reference>
<evidence type="ECO:0000256" key="3">
    <source>
        <dbReference type="ARBA" id="ARBA00022670"/>
    </source>
</evidence>
<evidence type="ECO:0000313" key="10">
    <source>
        <dbReference type="Proteomes" id="UP000095767"/>
    </source>
</evidence>
<comment type="similarity">
    <text evidence="1 8">Belongs to the peptidase S10 family.</text>
</comment>
<dbReference type="InterPro" id="IPR018202">
    <property type="entry name" value="Ser_caboxypep_ser_AS"/>
</dbReference>
<comment type="caution">
    <text evidence="9">The sequence shown here is derived from an EMBL/GenBank/DDBJ whole genome shotgun (WGS) entry which is preliminary data.</text>
</comment>
<dbReference type="Gene3D" id="6.10.250.940">
    <property type="match status" value="1"/>
</dbReference>
<keyword evidence="6" id="KW-1015">Disulfide bond</keyword>
<evidence type="ECO:0000256" key="7">
    <source>
        <dbReference type="ARBA" id="ARBA00023180"/>
    </source>
</evidence>
<keyword evidence="7" id="KW-0325">Glycoprotein</keyword>
<evidence type="ECO:0000256" key="6">
    <source>
        <dbReference type="ARBA" id="ARBA00023157"/>
    </source>
</evidence>
<dbReference type="STRING" id="888268.A0A1E5V5Z7"/>